<keyword evidence="2" id="KW-1185">Reference proteome</keyword>
<evidence type="ECO:0000313" key="2">
    <source>
        <dbReference type="Proteomes" id="UP001472677"/>
    </source>
</evidence>
<reference evidence="1 2" key="1">
    <citation type="journal article" date="2024" name="G3 (Bethesda)">
        <title>Genome assembly of Hibiscus sabdariffa L. provides insights into metabolisms of medicinal natural products.</title>
        <authorList>
            <person name="Kim T."/>
        </authorList>
    </citation>
    <scope>NUCLEOTIDE SEQUENCE [LARGE SCALE GENOMIC DNA]</scope>
    <source>
        <strain evidence="1">TK-2024</strain>
        <tissue evidence="1">Old leaves</tissue>
    </source>
</reference>
<accession>A0ABR2ESA8</accession>
<organism evidence="1 2">
    <name type="scientific">Hibiscus sabdariffa</name>
    <name type="common">roselle</name>
    <dbReference type="NCBI Taxonomy" id="183260"/>
    <lineage>
        <taxon>Eukaryota</taxon>
        <taxon>Viridiplantae</taxon>
        <taxon>Streptophyta</taxon>
        <taxon>Embryophyta</taxon>
        <taxon>Tracheophyta</taxon>
        <taxon>Spermatophyta</taxon>
        <taxon>Magnoliopsida</taxon>
        <taxon>eudicotyledons</taxon>
        <taxon>Gunneridae</taxon>
        <taxon>Pentapetalae</taxon>
        <taxon>rosids</taxon>
        <taxon>malvids</taxon>
        <taxon>Malvales</taxon>
        <taxon>Malvaceae</taxon>
        <taxon>Malvoideae</taxon>
        <taxon>Hibiscus</taxon>
    </lineage>
</organism>
<protein>
    <submittedName>
        <fullName evidence="1">Uncharacterized protein</fullName>
    </submittedName>
</protein>
<evidence type="ECO:0000313" key="1">
    <source>
        <dbReference type="EMBL" id="KAK8564899.1"/>
    </source>
</evidence>
<dbReference type="Proteomes" id="UP001472677">
    <property type="component" value="Unassembled WGS sequence"/>
</dbReference>
<comment type="caution">
    <text evidence="1">The sequence shown here is derived from an EMBL/GenBank/DDBJ whole genome shotgun (WGS) entry which is preliminary data.</text>
</comment>
<sequence length="91" mass="10580">MNSGGVPPLVESGRRENVRIVAWDEWVGMVDRNAGSQSEHIDVMQCLLPDMEVPELHVWNRSRVGRVGRTWGQCWNWNETLYRIRLSISLF</sequence>
<gene>
    <name evidence="1" type="ORF">V6N12_058478</name>
</gene>
<dbReference type="EMBL" id="JBBPBM010000010">
    <property type="protein sequence ID" value="KAK8564899.1"/>
    <property type="molecule type" value="Genomic_DNA"/>
</dbReference>
<proteinExistence type="predicted"/>
<name>A0ABR2ESA8_9ROSI</name>